<keyword evidence="4" id="KW-0812">Transmembrane</keyword>
<keyword evidence="7" id="KW-1185">Reference proteome</keyword>
<evidence type="ECO:0000256" key="1">
    <source>
        <dbReference type="ARBA" id="ARBA00023015"/>
    </source>
</evidence>
<protein>
    <submittedName>
        <fullName evidence="6">Helix-turn-helix domain-containing protein</fullName>
    </submittedName>
</protein>
<evidence type="ECO:0000313" key="7">
    <source>
        <dbReference type="Proteomes" id="UP001176891"/>
    </source>
</evidence>
<feature type="transmembrane region" description="Helical" evidence="4">
    <location>
        <begin position="50"/>
        <end position="67"/>
    </location>
</feature>
<keyword evidence="4" id="KW-1133">Transmembrane helix</keyword>
<dbReference type="EMBL" id="JAUOEM010000001">
    <property type="protein sequence ID" value="MDO5986593.1"/>
    <property type="molecule type" value="Genomic_DNA"/>
</dbReference>
<dbReference type="PANTHER" id="PTHR43280">
    <property type="entry name" value="ARAC-FAMILY TRANSCRIPTIONAL REGULATOR"/>
    <property type="match status" value="1"/>
</dbReference>
<keyword evidence="4" id="KW-0472">Membrane</keyword>
<feature type="transmembrane region" description="Helical" evidence="4">
    <location>
        <begin position="12"/>
        <end position="38"/>
    </location>
</feature>
<dbReference type="PROSITE" id="PS01124">
    <property type="entry name" value="HTH_ARAC_FAMILY_2"/>
    <property type="match status" value="1"/>
</dbReference>
<dbReference type="SUPFAM" id="SSF46689">
    <property type="entry name" value="Homeodomain-like"/>
    <property type="match status" value="1"/>
</dbReference>
<proteinExistence type="predicted"/>
<evidence type="ECO:0000313" key="6">
    <source>
        <dbReference type="EMBL" id="MDO5986593.1"/>
    </source>
</evidence>
<evidence type="ECO:0000259" key="5">
    <source>
        <dbReference type="PROSITE" id="PS01124"/>
    </source>
</evidence>
<dbReference type="PRINTS" id="PR00032">
    <property type="entry name" value="HTHARAC"/>
</dbReference>
<dbReference type="InterPro" id="IPR018060">
    <property type="entry name" value="HTH_AraC"/>
</dbReference>
<dbReference type="Proteomes" id="UP001176891">
    <property type="component" value="Unassembled WGS sequence"/>
</dbReference>
<comment type="caution">
    <text evidence="6">The sequence shown here is derived from an EMBL/GenBank/DDBJ whole genome shotgun (WGS) entry which is preliminary data.</text>
</comment>
<name>A0ABT8WY64_9FLAO</name>
<evidence type="ECO:0000256" key="2">
    <source>
        <dbReference type="ARBA" id="ARBA00023125"/>
    </source>
</evidence>
<sequence>MKPKIKIKEKIKWSYALFIGFLFLWMIHFSSFILIDIYRDFYICPYTNGMYFITAFVITYTIMYFVVESKNVIINQIKYKTSGLTEKNINDLYEKIEAYLKLKEPYIDPKFSISKLSEELKVPTKHISQAINSKFDSNFNDYVNKYRLEKSKELLKHNSREKLTISEIYYMVGFNSKSTFNILFKKTHGMTPTQFRKEFASGV</sequence>
<feature type="domain" description="HTH araC/xylS-type" evidence="5">
    <location>
        <begin position="90"/>
        <end position="198"/>
    </location>
</feature>
<dbReference type="PANTHER" id="PTHR43280:SF29">
    <property type="entry name" value="ARAC-FAMILY TRANSCRIPTIONAL REGULATOR"/>
    <property type="match status" value="1"/>
</dbReference>
<evidence type="ECO:0000256" key="4">
    <source>
        <dbReference type="SAM" id="Phobius"/>
    </source>
</evidence>
<dbReference type="Gene3D" id="1.10.10.60">
    <property type="entry name" value="Homeodomain-like"/>
    <property type="match status" value="2"/>
</dbReference>
<keyword evidence="3" id="KW-0804">Transcription</keyword>
<dbReference type="SMART" id="SM00342">
    <property type="entry name" value="HTH_ARAC"/>
    <property type="match status" value="1"/>
</dbReference>
<dbReference type="Pfam" id="PF12833">
    <property type="entry name" value="HTH_18"/>
    <property type="match status" value="1"/>
</dbReference>
<dbReference type="RefSeq" id="WP_303281104.1">
    <property type="nucleotide sequence ID" value="NZ_BAABCZ010000016.1"/>
</dbReference>
<keyword evidence="2" id="KW-0238">DNA-binding</keyword>
<gene>
    <name evidence="6" type="ORF">Q4Q39_04155</name>
</gene>
<dbReference type="InterPro" id="IPR009057">
    <property type="entry name" value="Homeodomain-like_sf"/>
</dbReference>
<dbReference type="InterPro" id="IPR020449">
    <property type="entry name" value="Tscrpt_reg_AraC-type_HTH"/>
</dbReference>
<accession>A0ABT8WY64</accession>
<keyword evidence="1" id="KW-0805">Transcription regulation</keyword>
<organism evidence="6 7">
    <name type="scientific">Flavivirga amylovorans</name>
    <dbReference type="NCBI Taxonomy" id="870486"/>
    <lineage>
        <taxon>Bacteria</taxon>
        <taxon>Pseudomonadati</taxon>
        <taxon>Bacteroidota</taxon>
        <taxon>Flavobacteriia</taxon>
        <taxon>Flavobacteriales</taxon>
        <taxon>Flavobacteriaceae</taxon>
        <taxon>Flavivirga</taxon>
    </lineage>
</organism>
<evidence type="ECO:0000256" key="3">
    <source>
        <dbReference type="ARBA" id="ARBA00023163"/>
    </source>
</evidence>
<reference evidence="6" key="1">
    <citation type="submission" date="2023-07" db="EMBL/GenBank/DDBJ databases">
        <title>Two novel species in the genus Flavivirga.</title>
        <authorList>
            <person name="Kwon K."/>
        </authorList>
    </citation>
    <scope>NUCLEOTIDE SEQUENCE</scope>
    <source>
        <strain evidence="6">KACC 14157</strain>
    </source>
</reference>